<accession>A0AAN1LCF9</accession>
<organism evidence="1 2">
    <name type="scientific">Phaeobacter piscinae</name>
    <dbReference type="NCBI Taxonomy" id="1580596"/>
    <lineage>
        <taxon>Bacteria</taxon>
        <taxon>Pseudomonadati</taxon>
        <taxon>Pseudomonadota</taxon>
        <taxon>Alphaproteobacteria</taxon>
        <taxon>Rhodobacterales</taxon>
        <taxon>Roseobacteraceae</taxon>
        <taxon>Phaeobacter</taxon>
    </lineage>
</organism>
<dbReference type="EMBL" id="CP010769">
    <property type="protein sequence ID" value="ATG45632.1"/>
    <property type="molecule type" value="Genomic_DNA"/>
</dbReference>
<dbReference type="Proteomes" id="UP000218606">
    <property type="component" value="Plasmid pP13_b"/>
</dbReference>
<reference evidence="1 2" key="1">
    <citation type="journal article" date="2017" name="Front. Microbiol.">
        <title>Phaeobacter piscinae sp. nov., a species of the Roseobacter group and potential aquaculture probiont.</title>
        <authorList>
            <person name="Sonnenschein E.C."/>
            <person name="Phippen C.B.W."/>
            <person name="Nielsen K.F."/>
            <person name="Mateiu R.V."/>
            <person name="Melchiorsen J."/>
            <person name="Gram L."/>
            <person name="Overmann J."/>
            <person name="Freese H.M."/>
        </authorList>
    </citation>
    <scope>NUCLEOTIDE SEQUENCE [LARGE SCALE GENOMIC DNA]</scope>
    <source>
        <strain evidence="1 2">P13</strain>
    </source>
</reference>
<dbReference type="InterPro" id="IPR032710">
    <property type="entry name" value="NTF2-like_dom_sf"/>
</dbReference>
<protein>
    <recommendedName>
        <fullName evidence="3">DUF4440 domain-containing protein</fullName>
    </recommendedName>
</protein>
<name>A0AAN1LCF9_9RHOB</name>
<keyword evidence="1" id="KW-0614">Plasmid</keyword>
<gene>
    <name evidence="1" type="ORF">PhaeoP13_03750</name>
</gene>
<evidence type="ECO:0008006" key="3">
    <source>
        <dbReference type="Google" id="ProtNLM"/>
    </source>
</evidence>
<sequence length="144" mass="16460">MNTLEIVTKEVVDLHDFFTEWFNGTVERDQLDPQFLSRLDKNVTFIPPEGHIMTGDMLRGGFDRGYGANKDFRTKIRDVTIRHEVGDLVMATYTEWQTGAALSAEKNNARVTSVVVKMSNPVTWLHIHETWLPDTVRDAGAFDF</sequence>
<dbReference type="RefSeq" id="WP_096873468.1">
    <property type="nucleotide sequence ID" value="NZ_CP010658.1"/>
</dbReference>
<evidence type="ECO:0000313" key="2">
    <source>
        <dbReference type="Proteomes" id="UP000218606"/>
    </source>
</evidence>
<dbReference type="Gene3D" id="3.10.450.50">
    <property type="match status" value="1"/>
</dbReference>
<geneLocation type="plasmid" evidence="2">
    <name>pp13_b</name>
</geneLocation>
<dbReference type="AlphaFoldDB" id="A0AAN1LCF9"/>
<proteinExistence type="predicted"/>
<evidence type="ECO:0000313" key="1">
    <source>
        <dbReference type="EMBL" id="ATG45632.1"/>
    </source>
</evidence>
<dbReference type="SUPFAM" id="SSF54427">
    <property type="entry name" value="NTF2-like"/>
    <property type="match status" value="1"/>
</dbReference>